<dbReference type="EMBL" id="HG792417">
    <property type="protein sequence ID" value="CDK12958.1"/>
    <property type="molecule type" value="Genomic_RNA"/>
</dbReference>
<evidence type="ECO:0000313" key="1">
    <source>
        <dbReference type="EMBL" id="CDK12958.1"/>
    </source>
</evidence>
<name>A0A097ZRY1_9CLOS</name>
<reference evidence="1" key="1">
    <citation type="journal article" date="2014" name="Plant Pathol.">
        <title>Insights into the genetic diversity and evolution of Little cherry virus 1.</title>
        <authorList>
            <person name="Katsiani A.T."/>
        </authorList>
    </citation>
    <scope>NUCLEOTIDE SEQUENCE</scope>
    <source>
        <strain evidence="1">PHLC28 5</strain>
    </source>
</reference>
<sequence>MVVVVWVCAFSVVCYFIAPSDIGLEKFTRFG</sequence>
<evidence type="ECO:0008006" key="2">
    <source>
        <dbReference type="Google" id="ProtNLM"/>
    </source>
</evidence>
<proteinExistence type="predicted"/>
<accession>A0A097ZRY1</accession>
<organism evidence="1">
    <name type="scientific">Little cherry virus 1</name>
    <dbReference type="NCBI Taxonomy" id="217686"/>
    <lineage>
        <taxon>Viruses</taxon>
        <taxon>Riboviria</taxon>
        <taxon>Orthornavirae</taxon>
        <taxon>Kitrinoviricota</taxon>
        <taxon>Alsuviricetes</taxon>
        <taxon>Martellivirales</taxon>
        <taxon>Closteroviridae</taxon>
        <taxon>Velarivirus</taxon>
        <taxon>Velarivirus nanoavii</taxon>
    </lineage>
</organism>
<protein>
    <recommendedName>
        <fullName evidence="2">P4</fullName>
    </recommendedName>
</protein>